<evidence type="ECO:0000313" key="9">
    <source>
        <dbReference type="EMBL" id="KAJ3183087.1"/>
    </source>
</evidence>
<evidence type="ECO:0000256" key="4">
    <source>
        <dbReference type="PIRSR" id="PIRSR623088-1"/>
    </source>
</evidence>
<dbReference type="Pfam" id="PF00233">
    <property type="entry name" value="PDEase_I"/>
    <property type="match status" value="1"/>
</dbReference>
<organism evidence="9 10">
    <name type="scientific">Geranomyces variabilis</name>
    <dbReference type="NCBI Taxonomy" id="109894"/>
    <lineage>
        <taxon>Eukaryota</taxon>
        <taxon>Fungi</taxon>
        <taxon>Fungi incertae sedis</taxon>
        <taxon>Chytridiomycota</taxon>
        <taxon>Chytridiomycota incertae sedis</taxon>
        <taxon>Chytridiomycetes</taxon>
        <taxon>Spizellomycetales</taxon>
        <taxon>Powellomycetaceae</taxon>
        <taxon>Geranomyces</taxon>
    </lineage>
</organism>
<dbReference type="CDD" id="cd00077">
    <property type="entry name" value="HDc"/>
    <property type="match status" value="1"/>
</dbReference>
<feature type="binding site" evidence="6">
    <location>
        <position position="249"/>
    </location>
    <ligand>
        <name>Zn(2+)</name>
        <dbReference type="ChEBI" id="CHEBI:29105"/>
        <label>1</label>
    </ligand>
</feature>
<feature type="binding site" evidence="6">
    <location>
        <position position="359"/>
    </location>
    <ligand>
        <name>Zn(2+)</name>
        <dbReference type="ChEBI" id="CHEBI:29105"/>
        <label>1</label>
    </ligand>
</feature>
<comment type="cofactor">
    <cofactor evidence="7">
        <name>a divalent metal cation</name>
        <dbReference type="ChEBI" id="CHEBI:60240"/>
    </cofactor>
    <text evidence="7">Binds 2 divalent metal cations per subunit. Site 1 may preferentially bind zinc ions, while site 2 has a preference for magnesium and/or manganese ions.</text>
</comment>
<dbReference type="SUPFAM" id="SSF109604">
    <property type="entry name" value="HD-domain/PDEase-like"/>
    <property type="match status" value="1"/>
</dbReference>
<feature type="binding site" evidence="6">
    <location>
        <position position="212"/>
    </location>
    <ligand>
        <name>Zn(2+)</name>
        <dbReference type="ChEBI" id="CHEBI:29105"/>
        <label>1</label>
    </ligand>
</feature>
<evidence type="ECO:0000256" key="1">
    <source>
        <dbReference type="ARBA" id="ARBA00022535"/>
    </source>
</evidence>
<dbReference type="GO" id="GO:0007165">
    <property type="term" value="P:signal transduction"/>
    <property type="evidence" value="ECO:0007669"/>
    <property type="project" value="InterPro"/>
</dbReference>
<feature type="binding site" evidence="5">
    <location>
        <position position="249"/>
    </location>
    <ligand>
        <name>AMP</name>
        <dbReference type="ChEBI" id="CHEBI:456215"/>
    </ligand>
</feature>
<comment type="similarity">
    <text evidence="7">Belongs to the cyclic nucleotide phosphodiesterase family.</text>
</comment>
<dbReference type="InterPro" id="IPR023174">
    <property type="entry name" value="PDEase_CS"/>
</dbReference>
<dbReference type="PROSITE" id="PS00126">
    <property type="entry name" value="PDEASE_I_1"/>
    <property type="match status" value="1"/>
</dbReference>
<sequence length="456" mass="50660">MSAAYPVHLTVNDNTNVTIEISPALSVDEVRAALYAAAGYAPSADLVIRLSRPNGVLLPVGPHIPANSADSRYILDVKPGLGALSATGSSGSGALGNALDVVTALLDKVTLLKDKMTVISLDPKEPPTTRKLRDALPPAERTIFDKAVTEHLKHPTFDIWQWEEPAMVDLLVHMFLEFKLLEHFKIDEGVLRSFLESVRRSYNFNPFHNFRHCFCVTQMMYGLLHVTGVHEKLTPLEKLTLLVSCIGHDLDHPGFNNAYQVNASTELSLLYNDISPLENHHAAVLFTILRSPETNVLKPLNDADYKECRKQIIGCILATDMAKHGELMLRFKGYAEAGFSFDDAAHRSLLLQMITKCADISNEVRPKQISEPWVDNLLEEFFTQSDREKAEGLPFAPFMDRQKVTKSGAQVGFIQFVMIPLFELVAKVLPNMEEPVITPIRKALEYYKALGAGPTA</sequence>
<dbReference type="PROSITE" id="PS51845">
    <property type="entry name" value="PDEASE_I_2"/>
    <property type="match status" value="1"/>
</dbReference>
<feature type="binding site" evidence="5">
    <location>
        <position position="359"/>
    </location>
    <ligand>
        <name>AMP</name>
        <dbReference type="ChEBI" id="CHEBI:456215"/>
    </ligand>
</feature>
<evidence type="ECO:0000256" key="6">
    <source>
        <dbReference type="PIRSR" id="PIRSR623088-3"/>
    </source>
</evidence>
<keyword evidence="2 6" id="KW-0479">Metal-binding</keyword>
<keyword evidence="3 7" id="KW-0378">Hydrolase</keyword>
<dbReference type="AlphaFoldDB" id="A0AAD5TSF5"/>
<feature type="binding site" evidence="6">
    <location>
        <position position="248"/>
    </location>
    <ligand>
        <name>Zn(2+)</name>
        <dbReference type="ChEBI" id="CHEBI:29105"/>
        <label>1</label>
    </ligand>
</feature>
<feature type="binding site" evidence="5">
    <location>
        <position position="410"/>
    </location>
    <ligand>
        <name>AMP</name>
        <dbReference type="ChEBI" id="CHEBI:456215"/>
    </ligand>
</feature>
<comment type="caution">
    <text evidence="9">The sequence shown here is derived from an EMBL/GenBank/DDBJ whole genome shotgun (WGS) entry which is preliminary data.</text>
</comment>
<keyword evidence="1" id="KW-0140">cGMP</keyword>
<protein>
    <recommendedName>
        <fullName evidence="7">Phosphodiesterase</fullName>
        <ecNumber evidence="7">3.1.4.-</ecNumber>
    </recommendedName>
</protein>
<reference evidence="9" key="1">
    <citation type="submission" date="2020-05" db="EMBL/GenBank/DDBJ databases">
        <title>Phylogenomic resolution of chytrid fungi.</title>
        <authorList>
            <person name="Stajich J.E."/>
            <person name="Amses K."/>
            <person name="Simmons R."/>
            <person name="Seto K."/>
            <person name="Myers J."/>
            <person name="Bonds A."/>
            <person name="Quandt C.A."/>
            <person name="Barry K."/>
            <person name="Liu P."/>
            <person name="Grigoriev I."/>
            <person name="Longcore J.E."/>
            <person name="James T.Y."/>
        </authorList>
    </citation>
    <scope>NUCLEOTIDE SEQUENCE</scope>
    <source>
        <strain evidence="9">JEL0379</strain>
    </source>
</reference>
<feature type="binding site" evidence="6">
    <location>
        <position position="249"/>
    </location>
    <ligand>
        <name>Zn(2+)</name>
        <dbReference type="ChEBI" id="CHEBI:29105"/>
        <label>2</label>
    </ligand>
</feature>
<dbReference type="InterPro" id="IPR036971">
    <property type="entry name" value="PDEase_catalytic_dom_sf"/>
</dbReference>
<evidence type="ECO:0000259" key="8">
    <source>
        <dbReference type="PROSITE" id="PS51845"/>
    </source>
</evidence>
<dbReference type="GO" id="GO:0046872">
    <property type="term" value="F:metal ion binding"/>
    <property type="evidence" value="ECO:0007669"/>
    <property type="project" value="UniProtKB-KW"/>
</dbReference>
<dbReference type="PANTHER" id="PTHR11347">
    <property type="entry name" value="CYCLIC NUCLEOTIDE PHOSPHODIESTERASE"/>
    <property type="match status" value="1"/>
</dbReference>
<dbReference type="Gene3D" id="1.10.1300.10">
    <property type="entry name" value="3'5'-cyclic nucleotide phosphodiesterase, catalytic domain"/>
    <property type="match status" value="1"/>
</dbReference>
<dbReference type="InterPro" id="IPR003607">
    <property type="entry name" value="HD/PDEase_dom"/>
</dbReference>
<feature type="domain" description="PDEase" evidence="8">
    <location>
        <begin position="132"/>
        <end position="454"/>
    </location>
</feature>
<dbReference type="PRINTS" id="PR00387">
    <property type="entry name" value="PDIESTERASE1"/>
</dbReference>
<evidence type="ECO:0000256" key="7">
    <source>
        <dbReference type="RuleBase" id="RU363067"/>
    </source>
</evidence>
<dbReference type="EMBL" id="JADGJQ010000007">
    <property type="protein sequence ID" value="KAJ3183087.1"/>
    <property type="molecule type" value="Genomic_DNA"/>
</dbReference>
<evidence type="ECO:0000256" key="5">
    <source>
        <dbReference type="PIRSR" id="PIRSR623088-2"/>
    </source>
</evidence>
<evidence type="ECO:0000256" key="2">
    <source>
        <dbReference type="ARBA" id="ARBA00022723"/>
    </source>
</evidence>
<feature type="binding site" evidence="5">
    <location>
        <begin position="208"/>
        <end position="212"/>
    </location>
    <ligand>
        <name>AMP</name>
        <dbReference type="ChEBI" id="CHEBI:456215"/>
    </ligand>
</feature>
<name>A0AAD5TSF5_9FUNG</name>
<dbReference type="GO" id="GO:0004114">
    <property type="term" value="F:3',5'-cyclic-nucleotide phosphodiesterase activity"/>
    <property type="evidence" value="ECO:0007669"/>
    <property type="project" value="InterPro"/>
</dbReference>
<accession>A0AAD5TSF5</accession>
<dbReference type="InterPro" id="IPR023088">
    <property type="entry name" value="PDEase"/>
</dbReference>
<dbReference type="FunFam" id="1.10.1300.10:FF:000006">
    <property type="entry name" value="Phosphodiesterase 9A"/>
    <property type="match status" value="1"/>
</dbReference>
<dbReference type="SMART" id="SM00471">
    <property type="entry name" value="HDc"/>
    <property type="match status" value="1"/>
</dbReference>
<dbReference type="Proteomes" id="UP001212152">
    <property type="component" value="Unassembled WGS sequence"/>
</dbReference>
<evidence type="ECO:0000313" key="10">
    <source>
        <dbReference type="Proteomes" id="UP001212152"/>
    </source>
</evidence>
<dbReference type="EC" id="3.1.4.-" evidence="7"/>
<proteinExistence type="inferred from homology"/>
<evidence type="ECO:0000256" key="3">
    <source>
        <dbReference type="ARBA" id="ARBA00022801"/>
    </source>
</evidence>
<feature type="active site" description="Proton donor" evidence="4">
    <location>
        <position position="208"/>
    </location>
</feature>
<gene>
    <name evidence="9" type="ORF">HDU87_007509</name>
</gene>
<keyword evidence="10" id="KW-1185">Reference proteome</keyword>
<dbReference type="InterPro" id="IPR002073">
    <property type="entry name" value="PDEase_catalytic_dom"/>
</dbReference>